<evidence type="ECO:0000313" key="20">
    <source>
        <dbReference type="Proteomes" id="UP001341297"/>
    </source>
</evidence>
<evidence type="ECO:0000313" key="16">
    <source>
        <dbReference type="EMBL" id="MEC0485445.1"/>
    </source>
</evidence>
<dbReference type="FunFam" id="2.10.109.10:FF:000008">
    <property type="entry name" value="Signal peptidase I"/>
    <property type="match status" value="1"/>
</dbReference>
<evidence type="ECO:0000256" key="8">
    <source>
        <dbReference type="ARBA" id="ARBA00022801"/>
    </source>
</evidence>
<dbReference type="EMBL" id="CP035232">
    <property type="protein sequence ID" value="QAT64944.1"/>
    <property type="molecule type" value="Genomic_DNA"/>
</dbReference>
<comment type="catalytic activity">
    <reaction evidence="1 12">
        <text>Cleavage of hydrophobic, N-terminal signal or leader sequences from secreted and periplasmic proteins.</text>
        <dbReference type="EC" id="3.4.21.89"/>
    </reaction>
</comment>
<dbReference type="NCBIfam" id="TIGR02227">
    <property type="entry name" value="sigpep_I_bact"/>
    <property type="match status" value="1"/>
</dbReference>
<dbReference type="KEGG" id="bgy:BGLY_1649"/>
<evidence type="ECO:0000256" key="13">
    <source>
        <dbReference type="RuleBase" id="RU362042"/>
    </source>
</evidence>
<proteinExistence type="inferred from homology"/>
<evidence type="ECO:0000256" key="4">
    <source>
        <dbReference type="ARBA" id="ARBA00013208"/>
    </source>
</evidence>
<dbReference type="STRING" id="1664069.BGLY_1649"/>
<dbReference type="PANTHER" id="PTHR43390:SF1">
    <property type="entry name" value="CHLOROPLAST PROCESSING PEPTIDASE"/>
    <property type="match status" value="1"/>
</dbReference>
<keyword evidence="6 12" id="KW-0645">Protease</keyword>
<dbReference type="InterPro" id="IPR019757">
    <property type="entry name" value="Pept_S26A_signal_pept_1_Lys-AS"/>
</dbReference>
<dbReference type="PATRIC" id="fig|1664069.6.peg.1750"/>
<evidence type="ECO:0000256" key="6">
    <source>
        <dbReference type="ARBA" id="ARBA00022670"/>
    </source>
</evidence>
<keyword evidence="7 12" id="KW-0812">Transmembrane</keyword>
<evidence type="ECO:0000259" key="14">
    <source>
        <dbReference type="Pfam" id="PF10502"/>
    </source>
</evidence>
<dbReference type="PROSITE" id="PS00760">
    <property type="entry name" value="SPASE_I_2"/>
    <property type="match status" value="1"/>
</dbReference>
<evidence type="ECO:0000256" key="10">
    <source>
        <dbReference type="ARBA" id="ARBA00023136"/>
    </source>
</evidence>
<keyword evidence="5" id="KW-1003">Cell membrane</keyword>
<feature type="active site" evidence="11">
    <location>
        <position position="44"/>
    </location>
</feature>
<gene>
    <name evidence="16" type="primary">lepB</name>
    <name evidence="15" type="ORF">AB447_218935</name>
    <name evidence="17" type="ORF">EQZ20_08510</name>
    <name evidence="16" type="ORF">P8828_11430</name>
</gene>
<comment type="subcellular location">
    <subcellularLocation>
        <location evidence="2">Cell membrane</location>
        <topology evidence="2">Single-pass type II membrane protein</topology>
    </subcellularLocation>
    <subcellularLocation>
        <location evidence="13">Membrane</location>
        <topology evidence="13">Single-pass type II membrane protein</topology>
    </subcellularLocation>
</comment>
<dbReference type="GO" id="GO:0009003">
    <property type="term" value="F:signal peptidase activity"/>
    <property type="evidence" value="ECO:0007669"/>
    <property type="project" value="UniProtKB-EC"/>
</dbReference>
<evidence type="ECO:0000256" key="11">
    <source>
        <dbReference type="PIRSR" id="PIRSR600223-1"/>
    </source>
</evidence>
<keyword evidence="8 12" id="KW-0378">Hydrolase</keyword>
<dbReference type="Gene3D" id="2.10.109.10">
    <property type="entry name" value="Umud Fragment, subunit A"/>
    <property type="match status" value="1"/>
</dbReference>
<dbReference type="Proteomes" id="UP001341297">
    <property type="component" value="Unassembled WGS sequence"/>
</dbReference>
<keyword evidence="20" id="KW-1185">Reference proteome</keyword>
<dbReference type="PROSITE" id="PS00761">
    <property type="entry name" value="SPASE_I_3"/>
    <property type="match status" value="1"/>
</dbReference>
<evidence type="ECO:0000256" key="2">
    <source>
        <dbReference type="ARBA" id="ARBA00004401"/>
    </source>
</evidence>
<evidence type="ECO:0000313" key="15">
    <source>
        <dbReference type="EMBL" id="KRT93462.1"/>
    </source>
</evidence>
<dbReference type="PRINTS" id="PR00727">
    <property type="entry name" value="LEADERPTASE"/>
</dbReference>
<evidence type="ECO:0000313" key="17">
    <source>
        <dbReference type="EMBL" id="QAT64944.1"/>
    </source>
</evidence>
<dbReference type="EMBL" id="JARRTL010000009">
    <property type="protein sequence ID" value="MEC0485445.1"/>
    <property type="molecule type" value="Genomic_DNA"/>
</dbReference>
<dbReference type="Proteomes" id="UP000036168">
    <property type="component" value="Unassembled WGS sequence"/>
</dbReference>
<organism evidence="15 18">
    <name type="scientific">Bacillus glycinifermentans</name>
    <dbReference type="NCBI Taxonomy" id="1664069"/>
    <lineage>
        <taxon>Bacteria</taxon>
        <taxon>Bacillati</taxon>
        <taxon>Bacillota</taxon>
        <taxon>Bacilli</taxon>
        <taxon>Bacillales</taxon>
        <taxon>Bacillaceae</taxon>
        <taxon>Bacillus</taxon>
    </lineage>
</organism>
<evidence type="ECO:0000256" key="5">
    <source>
        <dbReference type="ARBA" id="ARBA00022475"/>
    </source>
</evidence>
<dbReference type="EC" id="3.4.21.89" evidence="4 12"/>
<dbReference type="SUPFAM" id="SSF51306">
    <property type="entry name" value="LexA/Signal peptidase"/>
    <property type="match status" value="1"/>
</dbReference>
<evidence type="ECO:0000256" key="12">
    <source>
        <dbReference type="RuleBase" id="RU003993"/>
    </source>
</evidence>
<dbReference type="GeneID" id="82852722"/>
<evidence type="ECO:0000256" key="7">
    <source>
        <dbReference type="ARBA" id="ARBA00022692"/>
    </source>
</evidence>
<feature type="active site" evidence="11">
    <location>
        <position position="86"/>
    </location>
</feature>
<dbReference type="RefSeq" id="WP_046132245.1">
    <property type="nucleotide sequence ID" value="NZ_CP023481.1"/>
</dbReference>
<name>A0A0T6BQI9_9BACI</name>
<dbReference type="PROSITE" id="PS00501">
    <property type="entry name" value="SPASE_I_1"/>
    <property type="match status" value="1"/>
</dbReference>
<dbReference type="InterPro" id="IPR019758">
    <property type="entry name" value="Pept_S26A_signal_pept_1_CS"/>
</dbReference>
<evidence type="ECO:0000313" key="19">
    <source>
        <dbReference type="Proteomes" id="UP000288675"/>
    </source>
</evidence>
<dbReference type="InterPro" id="IPR019533">
    <property type="entry name" value="Peptidase_S26"/>
</dbReference>
<dbReference type="GO" id="GO:0004252">
    <property type="term" value="F:serine-type endopeptidase activity"/>
    <property type="evidence" value="ECO:0007669"/>
    <property type="project" value="InterPro"/>
</dbReference>
<evidence type="ECO:0000256" key="9">
    <source>
        <dbReference type="ARBA" id="ARBA00022989"/>
    </source>
</evidence>
<dbReference type="InterPro" id="IPR019756">
    <property type="entry name" value="Pept_S26A_signal_pept_1_Ser-AS"/>
</dbReference>
<keyword evidence="9 12" id="KW-1133">Transmembrane helix</keyword>
<evidence type="ECO:0000256" key="3">
    <source>
        <dbReference type="ARBA" id="ARBA00009370"/>
    </source>
</evidence>
<reference evidence="15 18" key="1">
    <citation type="journal article" date="2015" name="Int. J. Syst. Evol. Microbiol.">
        <title>Bacillus glycinifermentans sp. nov., isolated from fermented soybean paste.</title>
        <authorList>
            <person name="Kim S.J."/>
            <person name="Dunlap C.A."/>
            <person name="Kwon S.W."/>
            <person name="Rooney A.P."/>
        </authorList>
    </citation>
    <scope>NUCLEOTIDE SEQUENCE [LARGE SCALE GENOMIC DNA]</scope>
    <source>
        <strain evidence="15 18">GO-13</strain>
    </source>
</reference>
<reference evidence="16 20" key="4">
    <citation type="submission" date="2023-03" db="EMBL/GenBank/DDBJ databases">
        <title>Agriculturally important microbes genome sequencing.</title>
        <authorList>
            <person name="Dunlap C."/>
        </authorList>
    </citation>
    <scope>NUCLEOTIDE SEQUENCE [LARGE SCALE GENOMIC DNA]</scope>
    <source>
        <strain evidence="16 20">CBP-3203</strain>
    </source>
</reference>
<feature type="domain" description="Peptidase S26" evidence="14">
    <location>
        <begin position="14"/>
        <end position="177"/>
    </location>
</feature>
<dbReference type="GO" id="GO:0006465">
    <property type="term" value="P:signal peptide processing"/>
    <property type="evidence" value="ECO:0007669"/>
    <property type="project" value="InterPro"/>
</dbReference>
<dbReference type="CDD" id="cd06530">
    <property type="entry name" value="S26_SPase_I"/>
    <property type="match status" value="1"/>
</dbReference>
<dbReference type="PANTHER" id="PTHR43390">
    <property type="entry name" value="SIGNAL PEPTIDASE I"/>
    <property type="match status" value="1"/>
</dbReference>
<comment type="similarity">
    <text evidence="3 13">Belongs to the peptidase S26 family.</text>
</comment>
<dbReference type="Pfam" id="PF10502">
    <property type="entry name" value="Peptidase_S26"/>
    <property type="match status" value="1"/>
</dbReference>
<reference evidence="15" key="2">
    <citation type="submission" date="2015-10" db="EMBL/GenBank/DDBJ databases">
        <authorList>
            <person name="Dunlap C."/>
        </authorList>
    </citation>
    <scope>NUCLEOTIDE SEQUENCE</scope>
    <source>
        <strain evidence="15">GO-13</strain>
    </source>
</reference>
<accession>A0A0T6BQI9</accession>
<dbReference type="InterPro" id="IPR000223">
    <property type="entry name" value="Pept_S26A_signal_pept_1"/>
</dbReference>
<dbReference type="EMBL" id="LECW02000021">
    <property type="protein sequence ID" value="KRT93462.1"/>
    <property type="molecule type" value="Genomic_DNA"/>
</dbReference>
<dbReference type="GO" id="GO:0005886">
    <property type="term" value="C:plasma membrane"/>
    <property type="evidence" value="ECO:0007669"/>
    <property type="project" value="UniProtKB-SubCell"/>
</dbReference>
<feature type="transmembrane region" description="Helical" evidence="12">
    <location>
        <begin position="12"/>
        <end position="34"/>
    </location>
</feature>
<evidence type="ECO:0000256" key="1">
    <source>
        <dbReference type="ARBA" id="ARBA00000677"/>
    </source>
</evidence>
<dbReference type="OrthoDB" id="9802919at2"/>
<dbReference type="Proteomes" id="UP000288675">
    <property type="component" value="Chromosome"/>
</dbReference>
<reference evidence="17 19" key="3">
    <citation type="submission" date="2019-01" db="EMBL/GenBank/DDBJ databases">
        <title>Genome sequence of Bacillus glycinifermentans SRCM103574.</title>
        <authorList>
            <person name="Kong H.-J."/>
            <person name="Jeong S.-Y."/>
            <person name="Jeong D.-Y."/>
        </authorList>
    </citation>
    <scope>NUCLEOTIDE SEQUENCE [LARGE SCALE GENOMIC DNA]</scope>
    <source>
        <strain evidence="17 19">SRCM103574</strain>
    </source>
</reference>
<sequence>MTEEKSAKKKSSLFEWVKAIVIAVALALLIRTFLFEPYLVEGTSMDPTLHDGERLFVYKTVKYAGELKRGDIVIIDGDEKNVHYVKRLIGLPGDTVQMKDDTLLINGKKVDEPYLSHNKKEAEEVGVKLTGDFGPVKVPEGKYFVMGDNRQRSMDSRNGLGLIDKKRIAGTSEFVFFPFNEIRKTD</sequence>
<dbReference type="AlphaFoldDB" id="A0A0T6BQI9"/>
<keyword evidence="10 12" id="KW-0472">Membrane</keyword>
<dbReference type="InterPro" id="IPR036286">
    <property type="entry name" value="LexA/Signal_pep-like_sf"/>
</dbReference>
<evidence type="ECO:0000313" key="18">
    <source>
        <dbReference type="Proteomes" id="UP000036168"/>
    </source>
</evidence>
<protein>
    <recommendedName>
        <fullName evidence="4 12">Signal peptidase I</fullName>
        <ecNumber evidence="4 12">3.4.21.89</ecNumber>
    </recommendedName>
</protein>